<keyword evidence="3" id="KW-1185">Reference proteome</keyword>
<dbReference type="Proteomes" id="UP000464378">
    <property type="component" value="Chromosome"/>
</dbReference>
<dbReference type="RefSeq" id="WP_232055872.1">
    <property type="nucleotide sequence ID" value="NZ_LR593887.1"/>
</dbReference>
<dbReference type="EMBL" id="LR593887">
    <property type="protein sequence ID" value="VTR96676.1"/>
    <property type="molecule type" value="Genomic_DNA"/>
</dbReference>
<dbReference type="AlphaFoldDB" id="A0A6C2YH90"/>
<evidence type="ECO:0000256" key="1">
    <source>
        <dbReference type="SAM" id="MobiDB-lite"/>
    </source>
</evidence>
<protein>
    <recommendedName>
        <fullName evidence="4">YbjN domain-containing protein</fullName>
    </recommendedName>
</protein>
<dbReference type="Pfam" id="PF10722">
    <property type="entry name" value="YbjN"/>
    <property type="match status" value="1"/>
</dbReference>
<sequence>MGKIFANLIDFMESEEWRYEILEGENTLRFHVKVKSGRLTCYAEAFEEQCWVLIHSYLPVNASEERRSRVMEFITRANWGMRIGNFELDLSDGEIRYKTSIDVEGGNLVNKMIDNLLQANLSTMDRYYNGLMECIYSDKSPESIIRAIEGTNSANRPRSDGAKTEDDDDDDSDELFSDSGDMPFLERELDTDDDDEDDDEDDSEAGESGRERS</sequence>
<dbReference type="EMBL" id="LR586016">
    <property type="protein sequence ID" value="VIP00629.1"/>
    <property type="molecule type" value="Genomic_DNA"/>
</dbReference>
<feature type="region of interest" description="Disordered" evidence="1">
    <location>
        <begin position="148"/>
        <end position="213"/>
    </location>
</feature>
<accession>A0A6C2YH90</accession>
<dbReference type="InParanoid" id="A0A6C2YH90"/>
<evidence type="ECO:0008006" key="4">
    <source>
        <dbReference type="Google" id="ProtNLM"/>
    </source>
</evidence>
<reference evidence="2" key="1">
    <citation type="submission" date="2019-04" db="EMBL/GenBank/DDBJ databases">
        <authorList>
            <consortium name="Science for Life Laboratories"/>
        </authorList>
    </citation>
    <scope>NUCLEOTIDE SEQUENCE</scope>
    <source>
        <strain evidence="2">MBLW1</strain>
    </source>
</reference>
<gene>
    <name evidence="2" type="ORF">GMBLW1_33310</name>
</gene>
<feature type="compositionally biased region" description="Acidic residues" evidence="1">
    <location>
        <begin position="165"/>
        <end position="176"/>
    </location>
</feature>
<dbReference type="InterPro" id="IPR019660">
    <property type="entry name" value="Put_sensory_transdc_reg_YbjN"/>
</dbReference>
<evidence type="ECO:0000313" key="3">
    <source>
        <dbReference type="Proteomes" id="UP000464378"/>
    </source>
</evidence>
<organism evidence="2">
    <name type="scientific">Tuwongella immobilis</name>
    <dbReference type="NCBI Taxonomy" id="692036"/>
    <lineage>
        <taxon>Bacteria</taxon>
        <taxon>Pseudomonadati</taxon>
        <taxon>Planctomycetota</taxon>
        <taxon>Planctomycetia</taxon>
        <taxon>Gemmatales</taxon>
        <taxon>Gemmataceae</taxon>
        <taxon>Tuwongella</taxon>
    </lineage>
</organism>
<name>A0A6C2YH90_9BACT</name>
<proteinExistence type="predicted"/>
<evidence type="ECO:0000313" key="2">
    <source>
        <dbReference type="EMBL" id="VIP00629.1"/>
    </source>
</evidence>
<feature type="compositionally biased region" description="Acidic residues" evidence="1">
    <location>
        <begin position="189"/>
        <end position="205"/>
    </location>
</feature>
<dbReference type="KEGG" id="tim:GMBLW1_33310"/>